<dbReference type="STRING" id="578459.A0A0P9H1L9"/>
<dbReference type="GeneID" id="28977779"/>
<dbReference type="SUPFAM" id="SSF53720">
    <property type="entry name" value="ALDH-like"/>
    <property type="match status" value="1"/>
</dbReference>
<protein>
    <recommendedName>
        <fullName evidence="8">Aldehyde dehydrogenase domain-containing protein</fullName>
    </recommendedName>
</protein>
<evidence type="ECO:0000313" key="10">
    <source>
        <dbReference type="Proteomes" id="UP000053890"/>
    </source>
</evidence>
<feature type="compositionally biased region" description="Polar residues" evidence="7">
    <location>
        <begin position="895"/>
        <end position="907"/>
    </location>
</feature>
<feature type="region of interest" description="Disordered" evidence="7">
    <location>
        <begin position="1"/>
        <end position="149"/>
    </location>
</feature>
<accession>A0A0P9H1L9</accession>
<dbReference type="InterPro" id="IPR029510">
    <property type="entry name" value="Ald_DH_CS_GLU"/>
</dbReference>
<dbReference type="PANTHER" id="PTHR42986:SF1">
    <property type="entry name" value="BENZALDEHYDE DEHYDROGENASE YFMT"/>
    <property type="match status" value="1"/>
</dbReference>
<sequence length="1447" mass="154132">MSARLISSSTRATLAAASRSPAVLDVLAPATTSSHRHYSAKPAPSRAPPAEPAASSSKVRLDSTSSRSRPPPRAASGQRGAETAISRSPATSTRSAKPPSPSSPSSRTAPRRTSTPSASDLLSEMRSSAPSSSSRPLRPGRPKSASQKALGELQQALVGKRRDFLRALNQGWLPLRNTRQVSRVAPEDLTKLVQAVAAGAKAHAADEGTSWRWADVRELVVHAAGERDKRPVGDWAWRTLELGWVGAERVAEVWDAVRAGEHHALRTGPDSLGANFTSPSAEFSSSSSATTAADSKPSAPLFAAAVVARALLRARAPAAEREPFSALVAQWADSHVPRLQPLVARGHIQSLIERHVSPSSFALSTSSSTTSSSSSSFTPPSTADLVATMRQVALAQTYYARVHAPGLEVLAAARELFRTGRAADAWALWGDVRQAVEGDDAWMGTAAWDKSGSERRYRALEADEVGAESVEGEGEGEVEVGAAAPAVPRPLPPATLHQAVVSTFIAGFVQAQAPDRANAIWAWLQSRTPPLVPGLACWTGLLHGYAARGEVQAVESAFAELQRSGPAPDVWAWLERVDAHFATRRPDDAMRLARVMMRDKDVVRALGDGALPEEAWNRLQVGLLSNGRRLEAEALLDEMRSAGVEPSIVTVNGFLKSYTRGSKPDLAAVVRVLKLVTEHGLEPNVYTFTMVLQTLLAGGLKDATARTIAIMEQAKVKPTATTYGAIIHDLVQGQGGSSTSGGKREQLEAAVQLLDEMEAKRIPATEVIYTSLIQGFLTAIPSTPLAGAPPPSPAGVASSLDAASRAQHPYMVAALTLKQRMEKRGLRLNRVGYNAFLSAALALQSEWGTEFALRLFATMQRERAALAKASTSSSSSSSNSSSSSSSAGDDEDPAASQQASSRGSTPSDTWYVLLDGFVRMGDFGRADAVVQEMQRQGFEVRNRGLQRLVSQVVRGRPSAILNADTVPCYLDGQPWTSTSASYDVKDPHKPERSLHKVNSITADDVPRVVESAAKAFKTWKTTSVAERRAIFLKAAQIFKDRLPEFAQVEAEETTSTGNWAGFDVTLAIESIEEVAAAASNALRGEIASTESHQRAYIKRVPFGVVLGIAPWNAPVTLSQRSVYQPIMAGNTAILKTSEMSPRTHAIIAEVMHEAGLPAGVLSVVHVAPKDAPAVTEALIASEAIRKVNFTGSTRVGQIVAQLCGKYLKPVVLELGGKAPAIVCDDADLKHAANAIKFGGLFHSGQICMATQTAIVHESIVDDFLKLLTADFPRASASPDDGAALRGLFTAASAERVQGAIEDALSKGAKIVAGENKREGNVIQPCLLRDVTDDMRIYREEMFAPVFSVLTFRDDEQALRFANDHEYGLSAAVFTQNIDRGLQLADGIESGAVHINGATVHDHGQVPHGGTKASGYGRFNGAEGIREFTQLKSITVNPPHGSYPAPSS</sequence>
<organism evidence="9 10">
    <name type="scientific">Rhodotorula graminis (strain WP1)</name>
    <dbReference type="NCBI Taxonomy" id="578459"/>
    <lineage>
        <taxon>Eukaryota</taxon>
        <taxon>Fungi</taxon>
        <taxon>Dikarya</taxon>
        <taxon>Basidiomycota</taxon>
        <taxon>Pucciniomycotina</taxon>
        <taxon>Microbotryomycetes</taxon>
        <taxon>Sporidiobolales</taxon>
        <taxon>Sporidiobolaceae</taxon>
        <taxon>Rhodotorula</taxon>
    </lineage>
</organism>
<dbReference type="RefSeq" id="XP_018269931.1">
    <property type="nucleotide sequence ID" value="XM_018417331.1"/>
</dbReference>
<dbReference type="GO" id="GO:0016620">
    <property type="term" value="F:oxidoreductase activity, acting on the aldehyde or oxo group of donors, NAD or NADP as acceptor"/>
    <property type="evidence" value="ECO:0007669"/>
    <property type="project" value="InterPro"/>
</dbReference>
<feature type="compositionally biased region" description="Low complexity" evidence="7">
    <location>
        <begin position="870"/>
        <end position="886"/>
    </location>
</feature>
<dbReference type="Pfam" id="PF00171">
    <property type="entry name" value="Aldedh"/>
    <property type="match status" value="1"/>
</dbReference>
<dbReference type="CDD" id="cd07105">
    <property type="entry name" value="ALDH_SaliADH"/>
    <property type="match status" value="1"/>
</dbReference>
<feature type="repeat" description="PPR" evidence="4">
    <location>
        <begin position="906"/>
        <end position="940"/>
    </location>
</feature>
<evidence type="ECO:0000256" key="4">
    <source>
        <dbReference type="PROSITE-ProRule" id="PRU00708"/>
    </source>
</evidence>
<comment type="similarity">
    <text evidence="1 6">Belongs to the aldehyde dehydrogenase family.</text>
</comment>
<proteinExistence type="inferred from homology"/>
<feature type="active site" evidence="5">
    <location>
        <position position="1213"/>
    </location>
</feature>
<feature type="compositionally biased region" description="Low complexity" evidence="7">
    <location>
        <begin position="7"/>
        <end position="22"/>
    </location>
</feature>
<dbReference type="Pfam" id="PF01535">
    <property type="entry name" value="PPR"/>
    <property type="match status" value="2"/>
</dbReference>
<feature type="region of interest" description="Disordered" evidence="7">
    <location>
        <begin position="868"/>
        <end position="907"/>
    </location>
</feature>
<dbReference type="Proteomes" id="UP000053890">
    <property type="component" value="Unassembled WGS sequence"/>
</dbReference>
<dbReference type="Gene3D" id="3.40.605.10">
    <property type="entry name" value="Aldehyde Dehydrogenase, Chain A, domain 1"/>
    <property type="match status" value="1"/>
</dbReference>
<feature type="domain" description="Aldehyde dehydrogenase" evidence="8">
    <location>
        <begin position="976"/>
        <end position="1433"/>
    </location>
</feature>
<dbReference type="PROSITE" id="PS51375">
    <property type="entry name" value="PPR"/>
    <property type="match status" value="2"/>
</dbReference>
<feature type="compositionally biased region" description="Low complexity" evidence="7">
    <location>
        <begin position="277"/>
        <end position="295"/>
    </location>
</feature>
<keyword evidence="2 6" id="KW-0560">Oxidoreductase</keyword>
<gene>
    <name evidence="9" type="ORF">RHOBADRAFT_54473</name>
</gene>
<evidence type="ECO:0000313" key="9">
    <source>
        <dbReference type="EMBL" id="KPV73882.1"/>
    </source>
</evidence>
<evidence type="ECO:0000256" key="6">
    <source>
        <dbReference type="RuleBase" id="RU003345"/>
    </source>
</evidence>
<feature type="repeat" description="PPR" evidence="4">
    <location>
        <begin position="612"/>
        <end position="646"/>
    </location>
</feature>
<dbReference type="Pfam" id="PF13812">
    <property type="entry name" value="PPR_3"/>
    <property type="match status" value="1"/>
</dbReference>
<dbReference type="Gene3D" id="3.40.309.10">
    <property type="entry name" value="Aldehyde Dehydrogenase, Chain A, domain 2"/>
    <property type="match status" value="1"/>
</dbReference>
<evidence type="ECO:0000256" key="5">
    <source>
        <dbReference type="PROSITE-ProRule" id="PRU10007"/>
    </source>
</evidence>
<dbReference type="OrthoDB" id="310895at2759"/>
<dbReference type="OMA" id="HERHIRI"/>
<dbReference type="PANTHER" id="PTHR42986">
    <property type="entry name" value="BENZALDEHYDE DEHYDROGENASE YFMT"/>
    <property type="match status" value="1"/>
</dbReference>
<evidence type="ECO:0000256" key="2">
    <source>
        <dbReference type="ARBA" id="ARBA00023002"/>
    </source>
</evidence>
<evidence type="ECO:0000256" key="7">
    <source>
        <dbReference type="SAM" id="MobiDB-lite"/>
    </source>
</evidence>
<evidence type="ECO:0000256" key="3">
    <source>
        <dbReference type="ARBA" id="ARBA00023027"/>
    </source>
</evidence>
<dbReference type="EMBL" id="KQ474081">
    <property type="protein sequence ID" value="KPV73882.1"/>
    <property type="molecule type" value="Genomic_DNA"/>
</dbReference>
<dbReference type="Gene3D" id="1.25.40.10">
    <property type="entry name" value="Tetratricopeptide repeat domain"/>
    <property type="match status" value="3"/>
</dbReference>
<name>A0A0P9H1L9_RHOGW</name>
<evidence type="ECO:0000259" key="8">
    <source>
        <dbReference type="Pfam" id="PF00171"/>
    </source>
</evidence>
<dbReference type="PROSITE" id="PS00687">
    <property type="entry name" value="ALDEHYDE_DEHYDR_GLU"/>
    <property type="match status" value="1"/>
</dbReference>
<feature type="compositionally biased region" description="Low complexity" evidence="7">
    <location>
        <begin position="88"/>
        <end position="137"/>
    </location>
</feature>
<reference evidence="9 10" key="1">
    <citation type="journal article" date="2015" name="Front. Microbiol.">
        <title>Genome sequence of the plant growth promoting endophytic yeast Rhodotorula graminis WP1.</title>
        <authorList>
            <person name="Firrincieli A."/>
            <person name="Otillar R."/>
            <person name="Salamov A."/>
            <person name="Schmutz J."/>
            <person name="Khan Z."/>
            <person name="Redman R.S."/>
            <person name="Fleck N.D."/>
            <person name="Lindquist E."/>
            <person name="Grigoriev I.V."/>
            <person name="Doty S.L."/>
        </authorList>
    </citation>
    <scope>NUCLEOTIDE SEQUENCE [LARGE SCALE GENOMIC DNA]</scope>
    <source>
        <strain evidence="9 10">WP1</strain>
    </source>
</reference>
<dbReference type="NCBIfam" id="TIGR00756">
    <property type="entry name" value="PPR"/>
    <property type="match status" value="1"/>
</dbReference>
<dbReference type="InterPro" id="IPR016161">
    <property type="entry name" value="Ald_DH/histidinol_DH"/>
</dbReference>
<dbReference type="InterPro" id="IPR016163">
    <property type="entry name" value="Ald_DH_C"/>
</dbReference>
<dbReference type="InterPro" id="IPR011990">
    <property type="entry name" value="TPR-like_helical_dom_sf"/>
</dbReference>
<keyword evidence="3" id="KW-0520">NAD</keyword>
<feature type="region of interest" description="Disordered" evidence="7">
    <location>
        <begin position="267"/>
        <end position="295"/>
    </location>
</feature>
<keyword evidence="10" id="KW-1185">Reference proteome</keyword>
<dbReference type="InterPro" id="IPR015590">
    <property type="entry name" value="Aldehyde_DH_dom"/>
</dbReference>
<dbReference type="InterPro" id="IPR002885">
    <property type="entry name" value="PPR_rpt"/>
</dbReference>
<dbReference type="InterPro" id="IPR016162">
    <property type="entry name" value="Ald_DH_N"/>
</dbReference>
<evidence type="ECO:0000256" key="1">
    <source>
        <dbReference type="ARBA" id="ARBA00009986"/>
    </source>
</evidence>